<dbReference type="InterPro" id="IPR010658">
    <property type="entry name" value="Nodulin-like"/>
</dbReference>
<evidence type="ECO:0000256" key="4">
    <source>
        <dbReference type="ARBA" id="ARBA00022554"/>
    </source>
</evidence>
<protein>
    <recommendedName>
        <fullName evidence="8">Probable transporter MCH1</fullName>
    </recommendedName>
</protein>
<dbReference type="STRING" id="62708.A0A420HA70"/>
<feature type="transmembrane region" description="Helical" evidence="9">
    <location>
        <begin position="48"/>
        <end position="73"/>
    </location>
</feature>
<evidence type="ECO:0000256" key="2">
    <source>
        <dbReference type="ARBA" id="ARBA00008335"/>
    </source>
</evidence>
<keyword evidence="6 9" id="KW-1133">Transmembrane helix</keyword>
<keyword evidence="5 9" id="KW-0812">Transmembrane</keyword>
<feature type="transmembrane region" description="Helical" evidence="9">
    <location>
        <begin position="230"/>
        <end position="252"/>
    </location>
</feature>
<feature type="transmembrane region" description="Helical" evidence="9">
    <location>
        <begin position="155"/>
        <end position="177"/>
    </location>
</feature>
<comment type="caution">
    <text evidence="11">The sequence shown here is derived from an EMBL/GenBank/DDBJ whole genome shotgun (WGS) entry which is preliminary data.</text>
</comment>
<dbReference type="SUPFAM" id="SSF103473">
    <property type="entry name" value="MFS general substrate transporter"/>
    <property type="match status" value="1"/>
</dbReference>
<dbReference type="InterPro" id="IPR036259">
    <property type="entry name" value="MFS_trans_sf"/>
</dbReference>
<feature type="transmembrane region" description="Helical" evidence="9">
    <location>
        <begin position="461"/>
        <end position="489"/>
    </location>
</feature>
<dbReference type="PANTHER" id="PTHR21576">
    <property type="entry name" value="UNCHARACTERIZED NODULIN-LIKE PROTEIN"/>
    <property type="match status" value="1"/>
</dbReference>
<gene>
    <name evidence="11" type="ORF">GcM3_210007</name>
</gene>
<dbReference type="Pfam" id="PF06813">
    <property type="entry name" value="Nodulin-like"/>
    <property type="match status" value="1"/>
</dbReference>
<feature type="domain" description="Nodulin-like" evidence="10">
    <location>
        <begin position="51"/>
        <end position="211"/>
    </location>
</feature>
<keyword evidence="4" id="KW-0926">Vacuole</keyword>
<evidence type="ECO:0000256" key="6">
    <source>
        <dbReference type="ARBA" id="ARBA00022989"/>
    </source>
</evidence>
<feature type="transmembrane region" description="Helical" evidence="9">
    <location>
        <begin position="189"/>
        <end position="210"/>
    </location>
</feature>
<evidence type="ECO:0000256" key="3">
    <source>
        <dbReference type="ARBA" id="ARBA00022448"/>
    </source>
</evidence>
<dbReference type="EMBL" id="MCBQ01021052">
    <property type="protein sequence ID" value="RKF54330.1"/>
    <property type="molecule type" value="Genomic_DNA"/>
</dbReference>
<evidence type="ECO:0000256" key="1">
    <source>
        <dbReference type="ARBA" id="ARBA00004128"/>
    </source>
</evidence>
<feature type="transmembrane region" description="Helical" evidence="9">
    <location>
        <begin position="117"/>
        <end position="135"/>
    </location>
</feature>
<evidence type="ECO:0000313" key="11">
    <source>
        <dbReference type="EMBL" id="RKF54330.1"/>
    </source>
</evidence>
<dbReference type="PANTHER" id="PTHR21576:SF45">
    <property type="entry name" value="TRANSPORTER MCH1-RELATED"/>
    <property type="match status" value="1"/>
</dbReference>
<reference evidence="11 12" key="1">
    <citation type="journal article" date="2018" name="BMC Genomics">
        <title>Comparative genome analyses reveal sequence features reflecting distinct modes of host-adaptation between dicot and monocot powdery mildew.</title>
        <authorList>
            <person name="Wu Y."/>
            <person name="Ma X."/>
            <person name="Pan Z."/>
            <person name="Kale S.D."/>
            <person name="Song Y."/>
            <person name="King H."/>
            <person name="Zhang Q."/>
            <person name="Presley C."/>
            <person name="Deng X."/>
            <person name="Wei C.I."/>
            <person name="Xiao S."/>
        </authorList>
    </citation>
    <scope>NUCLEOTIDE SEQUENCE [LARGE SCALE GENOMIC DNA]</scope>
    <source>
        <strain evidence="11">UMSG3</strain>
    </source>
</reference>
<name>A0A420HA70_9PEZI</name>
<organism evidence="11 12">
    <name type="scientific">Golovinomyces cichoracearum</name>
    <dbReference type="NCBI Taxonomy" id="62708"/>
    <lineage>
        <taxon>Eukaryota</taxon>
        <taxon>Fungi</taxon>
        <taxon>Dikarya</taxon>
        <taxon>Ascomycota</taxon>
        <taxon>Pezizomycotina</taxon>
        <taxon>Leotiomycetes</taxon>
        <taxon>Erysiphales</taxon>
        <taxon>Erysiphaceae</taxon>
        <taxon>Golovinomyces</taxon>
    </lineage>
</organism>
<feature type="transmembrane region" description="Helical" evidence="9">
    <location>
        <begin position="545"/>
        <end position="564"/>
    </location>
</feature>
<comment type="subcellular location">
    <subcellularLocation>
        <location evidence="1">Vacuole membrane</location>
        <topology evidence="1">Multi-pass membrane protein</topology>
    </subcellularLocation>
</comment>
<comment type="similarity">
    <text evidence="2">Belongs to the major facilitator superfamily.</text>
</comment>
<evidence type="ECO:0000313" key="12">
    <source>
        <dbReference type="Proteomes" id="UP000283383"/>
    </source>
</evidence>
<feature type="transmembrane region" description="Helical" evidence="9">
    <location>
        <begin position="434"/>
        <end position="455"/>
    </location>
</feature>
<proteinExistence type="inferred from homology"/>
<evidence type="ECO:0000256" key="8">
    <source>
        <dbReference type="ARBA" id="ARBA00039330"/>
    </source>
</evidence>
<keyword evidence="3" id="KW-0813">Transport</keyword>
<evidence type="ECO:0000256" key="7">
    <source>
        <dbReference type="ARBA" id="ARBA00023136"/>
    </source>
</evidence>
<feature type="transmembrane region" description="Helical" evidence="9">
    <location>
        <begin position="93"/>
        <end position="110"/>
    </location>
</feature>
<evidence type="ECO:0000259" key="10">
    <source>
        <dbReference type="Pfam" id="PF06813"/>
    </source>
</evidence>
<keyword evidence="7 9" id="KW-0472">Membrane</keyword>
<sequence length="578" mass="63289">MEGLVDLFSSAITSAMADVTIQTLESSYQPSNSSSGRARNRQRRRQDLIRYASFFSAIFSCLCAGTISCFSLYGHLFLERLKYTQTQVNTVALAGQISISLPFLLIGYLCDRNGPAFVSFLSAIFFGFGYILAAFTYKIGANGAHGHTRAQVQSIWVMVIAFIFIGVATTFMYLSSLTTCAKNFQKSKYRGFALSSPIAAYGLSGLWQSQVGSRLFYERTPEGGKGDVDVFKFFIFLAFILLIAGLTGSLLLKIVDGDDLIEEAAERIERSGLLENNESPRDGLDDYIINSNAINYEGVEVRREMNQKKGANFKKGCYLNKEAAAFFKDPTMWWFAAGFFLVSGPGDAFITNLGTIIGTLYPSYIDPSRLPTTAATHVSIVSITSTTARILFGTLADIFSPTPGFKPDIQKFSASSSINPRFSLSNFYISRMTLLLIPAILLSAGQVFLAAGFAQNHAENFWIVSGSIGFGYGALFTLSPLIVSIVWGVENFGTNWGLIAMTTAASATAWDLIYSKFYEAGTKAPSNFNNGEEDVICHGKACYMATFWAMACTVWIGCALWLWAWKGRGGWSSRGVSL</sequence>
<accession>A0A420HA70</accession>
<keyword evidence="12" id="KW-1185">Reference proteome</keyword>
<evidence type="ECO:0000256" key="5">
    <source>
        <dbReference type="ARBA" id="ARBA00022692"/>
    </source>
</evidence>
<dbReference type="AlphaFoldDB" id="A0A420HA70"/>
<dbReference type="Gene3D" id="1.20.1250.20">
    <property type="entry name" value="MFS general substrate transporter like domains"/>
    <property type="match status" value="1"/>
</dbReference>
<evidence type="ECO:0000256" key="9">
    <source>
        <dbReference type="SAM" id="Phobius"/>
    </source>
</evidence>
<dbReference type="GO" id="GO:0000329">
    <property type="term" value="C:fungal-type vacuole membrane"/>
    <property type="evidence" value="ECO:0007669"/>
    <property type="project" value="TreeGrafter"/>
</dbReference>
<dbReference type="Proteomes" id="UP000283383">
    <property type="component" value="Unassembled WGS sequence"/>
</dbReference>
<feature type="transmembrane region" description="Helical" evidence="9">
    <location>
        <begin position="496"/>
        <end position="513"/>
    </location>
</feature>